<keyword evidence="2" id="KW-1185">Reference proteome</keyword>
<name>A0AAV5ICT4_9ROSI</name>
<comment type="caution">
    <text evidence="1">The sequence shown here is derived from an EMBL/GenBank/DDBJ whole genome shotgun (WGS) entry which is preliminary data.</text>
</comment>
<reference evidence="1 2" key="1">
    <citation type="journal article" date="2021" name="Commun. Biol.">
        <title>The genome of Shorea leprosula (Dipterocarpaceae) highlights the ecological relevance of drought in aseasonal tropical rainforests.</title>
        <authorList>
            <person name="Ng K.K.S."/>
            <person name="Kobayashi M.J."/>
            <person name="Fawcett J.A."/>
            <person name="Hatakeyama M."/>
            <person name="Paape T."/>
            <person name="Ng C.H."/>
            <person name="Ang C.C."/>
            <person name="Tnah L.H."/>
            <person name="Lee C.T."/>
            <person name="Nishiyama T."/>
            <person name="Sese J."/>
            <person name="O'Brien M.J."/>
            <person name="Copetti D."/>
            <person name="Mohd Noor M.I."/>
            <person name="Ong R.C."/>
            <person name="Putra M."/>
            <person name="Sireger I.Z."/>
            <person name="Indrioko S."/>
            <person name="Kosugi Y."/>
            <person name="Izuno A."/>
            <person name="Isagi Y."/>
            <person name="Lee S.L."/>
            <person name="Shimizu K.K."/>
        </authorList>
    </citation>
    <scope>NUCLEOTIDE SEQUENCE [LARGE SCALE GENOMIC DNA]</scope>
    <source>
        <strain evidence="1">214</strain>
    </source>
</reference>
<dbReference type="EMBL" id="BPVZ01000009">
    <property type="protein sequence ID" value="GKU95986.1"/>
    <property type="molecule type" value="Genomic_DNA"/>
</dbReference>
<dbReference type="AlphaFoldDB" id="A0AAV5ICT4"/>
<gene>
    <name evidence="1" type="ORF">SLEP1_g9272</name>
</gene>
<dbReference type="Proteomes" id="UP001054252">
    <property type="component" value="Unassembled WGS sequence"/>
</dbReference>
<organism evidence="1 2">
    <name type="scientific">Rubroshorea leprosula</name>
    <dbReference type="NCBI Taxonomy" id="152421"/>
    <lineage>
        <taxon>Eukaryota</taxon>
        <taxon>Viridiplantae</taxon>
        <taxon>Streptophyta</taxon>
        <taxon>Embryophyta</taxon>
        <taxon>Tracheophyta</taxon>
        <taxon>Spermatophyta</taxon>
        <taxon>Magnoliopsida</taxon>
        <taxon>eudicotyledons</taxon>
        <taxon>Gunneridae</taxon>
        <taxon>Pentapetalae</taxon>
        <taxon>rosids</taxon>
        <taxon>malvids</taxon>
        <taxon>Malvales</taxon>
        <taxon>Dipterocarpaceae</taxon>
        <taxon>Rubroshorea</taxon>
    </lineage>
</organism>
<accession>A0AAV5ICT4</accession>
<evidence type="ECO:0000313" key="2">
    <source>
        <dbReference type="Proteomes" id="UP001054252"/>
    </source>
</evidence>
<protein>
    <submittedName>
        <fullName evidence="1">Uncharacterized protein</fullName>
    </submittedName>
</protein>
<sequence length="46" mass="5354">MFYATPFVIWIDDNIQEAFTARIDESLSPLPLDSVVIDERDTRSEH</sequence>
<evidence type="ECO:0000313" key="1">
    <source>
        <dbReference type="EMBL" id="GKU95986.1"/>
    </source>
</evidence>
<proteinExistence type="predicted"/>